<feature type="region of interest" description="Disordered" evidence="2">
    <location>
        <begin position="166"/>
        <end position="242"/>
    </location>
</feature>
<dbReference type="SUPFAM" id="SSF48371">
    <property type="entry name" value="ARM repeat"/>
    <property type="match status" value="1"/>
</dbReference>
<evidence type="ECO:0000259" key="3">
    <source>
        <dbReference type="Pfam" id="PF19314"/>
    </source>
</evidence>
<evidence type="ECO:0000256" key="1">
    <source>
        <dbReference type="ARBA" id="ARBA00024336"/>
    </source>
</evidence>
<dbReference type="AlphaFoldDB" id="A0AA89BVH4"/>
<dbReference type="PANTHER" id="PTHR21705:SF12">
    <property type="entry name" value="FHF COMPLEX SUBUNIT HOOK-INTERACTING PROTEIN C-TERMINAL DOMAIN-CONTAINING PROTEIN"/>
    <property type="match status" value="1"/>
</dbReference>
<feature type="compositionally biased region" description="Low complexity" evidence="2">
    <location>
        <begin position="883"/>
        <end position="917"/>
    </location>
</feature>
<proteinExistence type="inferred from homology"/>
<gene>
    <name evidence="4" type="ORF">FSP39_021650</name>
</gene>
<dbReference type="InterPro" id="IPR045669">
    <property type="entry name" value="FHIP_C"/>
</dbReference>
<name>A0AA89BVH4_PINIB</name>
<feature type="compositionally biased region" description="Low complexity" evidence="2">
    <location>
        <begin position="209"/>
        <end position="223"/>
    </location>
</feature>
<comment type="similarity">
    <text evidence="1">Belongs to the FHIP family.</text>
</comment>
<dbReference type="InterPro" id="IPR045668">
    <property type="entry name" value="FHIP_KELAA_motif"/>
</dbReference>
<sequence>MQRQIGNNGKCGLCGDAYDGTQHHMAGGQNAPFSRPIVRCFERSQTMNIEVEITASHMGYFEFRLCENNDMTKRITLECLNQHILTIHGTSGETRFMEQGSGMNTLVLDLPDIICQQCVLQWLWHTGNGWGCDPPGYPNCGKGKGPQEEFVGCADIEILEIGQCLTTQAPPTPGPQTQAPQTQAPQTWAPPTLAPPTWAPPTPAPQTPAPQTWAPPITQAPQTWAPPTPAPPGDNTQQCRGVGVYTGRSDIDQWCNMHCPLGHCPPSHCACGPATVAPPTNAPTIMPNPATVAPPTNAPTIMPNPNTAPPSGANSQNCIATGNNPGQWASQWCNVHCSIGYCPPSLCSCVTVATTPSDEQPSSLSCEPSQAISTNRNSKHSKARTSNLSITGLTPLPLHHGTGGLENVIPLAPQLTLLEEFTYHWKAVTTYFIDSKGDQLPIDQTSLPTHLDQMIVLLQEEENSLENDSTGPCMEYLLQHKLLETLYSLGRTDHPPGMKQVVLQFFTKLLSRLKQPLLGHVNVHRAVSRLVKVCGEVKAAPSESEEIQFLCTVCSLIKSSPYLVNFFIDVPKPKVSSIKSSQTKEESKSSEPALDPTSLASGHSPASPSDQRSSTSLDVQQDFSLVSALITLTHSADSRVAVKACEGLMLCASLPEESAAKCIVHNTQFCTELTQRLVEAYIKLPSYINPVELETVEAKWGLDVITESEDQQTFLGKRHLVSFLSWLDYCDQLISIANPMVAKALATSVRQLFLDVLMEPSLLQTSESGSILATAYLSRCLRTVCSHPLLSEFCHFILGDCKSPETQDEESHKIRERLIERCNHLSEEVSLVTLKLFDILLQKDDEHIIHNLVLRNLIGRSYRRVDPPENEQDPEGTQGLMNGVASSETSSSVGDGDTGSESSQPASPTLNSPSTSPRRSRTEVHKIVNSFLTLLPEELKSSYQTADSGYDMYLRDAHKQFNDVKTMCDSWSWPTAPVCIENFDIEPFYEGSFMHMILDRLSQLMNQSYAINLQVTSVVSKLALFPHPNIGEFLLDPFLPVKEGTKTLFIIFQKIANEIRTKLYSDSDLSNQLVMARKILMGTVPNINRLEGQSQLEAIIVMEEFCKELSAIAFVKHHAQLSMS</sequence>
<protein>
    <recommendedName>
        <fullName evidence="3">FHF complex subunit HOOK-interacting protein C-terminal domain-containing protein</fullName>
    </recommendedName>
</protein>
<dbReference type="EMBL" id="VSWD01000008">
    <property type="protein sequence ID" value="KAK3095986.1"/>
    <property type="molecule type" value="Genomic_DNA"/>
</dbReference>
<dbReference type="Proteomes" id="UP001186944">
    <property type="component" value="Unassembled WGS sequence"/>
</dbReference>
<feature type="domain" description="FHF complex subunit HOOK-interacting protein C-terminal" evidence="3">
    <location>
        <begin position="990"/>
        <end position="1082"/>
    </location>
</feature>
<comment type="caution">
    <text evidence="4">The sequence shown here is derived from an EMBL/GenBank/DDBJ whole genome shotgun (WGS) entry which is preliminary data.</text>
</comment>
<evidence type="ECO:0000256" key="2">
    <source>
        <dbReference type="SAM" id="MobiDB-lite"/>
    </source>
</evidence>
<dbReference type="Pfam" id="PF10257">
    <property type="entry name" value="RAI16-like"/>
    <property type="match status" value="1"/>
</dbReference>
<feature type="region of interest" description="Disordered" evidence="2">
    <location>
        <begin position="865"/>
        <end position="922"/>
    </location>
</feature>
<feature type="region of interest" description="Disordered" evidence="2">
    <location>
        <begin position="578"/>
        <end position="614"/>
    </location>
</feature>
<evidence type="ECO:0000313" key="4">
    <source>
        <dbReference type="EMBL" id="KAK3095986.1"/>
    </source>
</evidence>
<dbReference type="InterPro" id="IPR016024">
    <property type="entry name" value="ARM-type_fold"/>
</dbReference>
<accession>A0AA89BVH4</accession>
<feature type="compositionally biased region" description="Pro residues" evidence="2">
    <location>
        <begin position="192"/>
        <end position="208"/>
    </location>
</feature>
<dbReference type="InterPro" id="IPR019384">
    <property type="entry name" value="FHIP"/>
</dbReference>
<keyword evidence="5" id="KW-1185">Reference proteome</keyword>
<dbReference type="PANTHER" id="PTHR21705">
    <property type="entry name" value="RAI16 PROTEIN-RELATED"/>
    <property type="match status" value="1"/>
</dbReference>
<evidence type="ECO:0000313" key="5">
    <source>
        <dbReference type="Proteomes" id="UP001186944"/>
    </source>
</evidence>
<feature type="compositionally biased region" description="Polar residues" evidence="2">
    <location>
        <begin position="598"/>
        <end position="614"/>
    </location>
</feature>
<dbReference type="Pfam" id="PF19314">
    <property type="entry name" value="DUF5917"/>
    <property type="match status" value="1"/>
</dbReference>
<feature type="region of interest" description="Disordered" evidence="2">
    <location>
        <begin position="355"/>
        <end position="386"/>
    </location>
</feature>
<organism evidence="4 5">
    <name type="scientific">Pinctada imbricata</name>
    <name type="common">Atlantic pearl-oyster</name>
    <name type="synonym">Pinctada martensii</name>
    <dbReference type="NCBI Taxonomy" id="66713"/>
    <lineage>
        <taxon>Eukaryota</taxon>
        <taxon>Metazoa</taxon>
        <taxon>Spiralia</taxon>
        <taxon>Lophotrochozoa</taxon>
        <taxon>Mollusca</taxon>
        <taxon>Bivalvia</taxon>
        <taxon>Autobranchia</taxon>
        <taxon>Pteriomorphia</taxon>
        <taxon>Pterioida</taxon>
        <taxon>Pterioidea</taxon>
        <taxon>Pteriidae</taxon>
        <taxon>Pinctada</taxon>
    </lineage>
</organism>
<dbReference type="Pfam" id="PF19311">
    <property type="entry name" value="KELAA"/>
    <property type="match status" value="1"/>
</dbReference>
<reference evidence="4" key="1">
    <citation type="submission" date="2019-08" db="EMBL/GenBank/DDBJ databases">
        <title>The improved chromosome-level genome for the pearl oyster Pinctada fucata martensii using PacBio sequencing and Hi-C.</title>
        <authorList>
            <person name="Zheng Z."/>
        </authorList>
    </citation>
    <scope>NUCLEOTIDE SEQUENCE</scope>
    <source>
        <strain evidence="4">ZZ-2019</strain>
        <tissue evidence="4">Adductor muscle</tissue>
    </source>
</reference>
<feature type="compositionally biased region" description="Low complexity" evidence="2">
    <location>
        <begin position="175"/>
        <end position="191"/>
    </location>
</feature>
<feature type="compositionally biased region" description="Polar residues" evidence="2">
    <location>
        <begin position="355"/>
        <end position="376"/>
    </location>
</feature>